<feature type="region of interest" description="Disordered" evidence="1">
    <location>
        <begin position="1101"/>
        <end position="1128"/>
    </location>
</feature>
<dbReference type="InterPro" id="IPR035899">
    <property type="entry name" value="DBL_dom_sf"/>
</dbReference>
<dbReference type="Proteomes" id="UP000054270">
    <property type="component" value="Unassembled WGS sequence"/>
</dbReference>
<organism evidence="3 4">
    <name type="scientific">Hypholoma sublateritium (strain FD-334 SS-4)</name>
    <dbReference type="NCBI Taxonomy" id="945553"/>
    <lineage>
        <taxon>Eukaryota</taxon>
        <taxon>Fungi</taxon>
        <taxon>Dikarya</taxon>
        <taxon>Basidiomycota</taxon>
        <taxon>Agaricomycotina</taxon>
        <taxon>Agaricomycetes</taxon>
        <taxon>Agaricomycetidae</taxon>
        <taxon>Agaricales</taxon>
        <taxon>Agaricineae</taxon>
        <taxon>Strophariaceae</taxon>
        <taxon>Hypholoma</taxon>
    </lineage>
</organism>
<feature type="compositionally biased region" description="Low complexity" evidence="1">
    <location>
        <begin position="1001"/>
        <end position="1016"/>
    </location>
</feature>
<feature type="compositionally biased region" description="Basic and acidic residues" evidence="1">
    <location>
        <begin position="1105"/>
        <end position="1128"/>
    </location>
</feature>
<name>A0A0D2QE48_HYPSF</name>
<feature type="domain" description="DH" evidence="2">
    <location>
        <begin position="259"/>
        <end position="607"/>
    </location>
</feature>
<keyword evidence="4" id="KW-1185">Reference proteome</keyword>
<protein>
    <recommendedName>
        <fullName evidence="2">DH domain-containing protein</fullName>
    </recommendedName>
</protein>
<sequence>MQLTSVLPPRPSPETAGSLFLRPQPTEIDTRHESGALALVLKPKRPTICAFQPLPPIVASPVCTPTSSIDHDEGYFSPFVPPDSSRVLFPTSTPTWIATPPTPPSKSIRRSNTSSTRRYPLAPVAPSASFPASMHTHAALSMHKGVRRAVSVPAFSFQHLEQTDSFASLMAAHFACDSVEDNLFNATFSIPGPLVTRRREHAGSYVKPAVPSDDSGSLNDDTEGYDKGENSPQDSGHASWSDHSIEDAREIERSKDAFRKFHALKELLATEVGYLTDLKALITIYLRNLPTLAVRSLTSSNTFGRASSSFASGPWIPSYTQLQAAALSSSTTLPETPTSPSSAAPSLKEPSKPNSRYLFSDGELETLTRNAEEILQLHEHFVGELELLLEPLGFVMEMDENDMGHDHLESLSEAIRAVSTKFATEASRFKAYQTFCAGHAEAMDTLRRACQQFPVELDAFETRCNSMVSEMGAGSSPNSSRSSSGSPSLGQVHLSVEDRKRAMSLTSLDGAVRSLRPRSSIVMTRDSVAFPVEPKKERASPRIALADYMIKPIQRICKYPLLLDQLLPSKVLRTLAQNAPDLRSDVDVVVESAAQAMRHVAASVDEARHRQDIATQSALIFSRICFCTNSASSSPFAQALTPEFLASLGDCLLSGSLDVIHYHPYMALGQNSNIKVKYLGAFLYSGGYLVLVKVSKGKKYEPRHWFSLTDFEVSDVDDEGAMLPCSFKFSSGDIHFELAAACQREKDAWLSSIDEALKHTPSWANEPIPSYKFDGKGELLPDPEDALSESPVGLMTIRSIPEGGNASDAESSEPFFASLRGSSKVKRKRTGYETPPNFRQESTPVSSRRSSTTSVKAIFSPMASDNETVVIRRSSHAARAQVDQELQDVISQSCLTARSYAFSHELELFQAPKTTRAGFSRSNSSISMAGMARLSKHESVRVPRRRTTDSSIMEGTLGLGKGTAGKRSSATRLTLVPDEYGSLAPHTPQDLAPSPFPTPPSSARTSPARSRTRVSSLRTADGASALSSPATSVPSSGTTTPLKSRSFVRNVRGLFHFRPASPASPISVFLNHPSRAAGHPSEHHLAPFNAIHRWTRGSLRRRSRSVHDEPESDDHLFDDLEKRFPMTT</sequence>
<feature type="compositionally biased region" description="Polar residues" evidence="1">
    <location>
        <begin position="230"/>
        <end position="242"/>
    </location>
</feature>
<feature type="compositionally biased region" description="Low complexity" evidence="1">
    <location>
        <begin position="110"/>
        <end position="120"/>
    </location>
</feature>
<feature type="region of interest" description="Disordered" evidence="1">
    <location>
        <begin position="980"/>
        <end position="1041"/>
    </location>
</feature>
<dbReference type="PROSITE" id="PS50010">
    <property type="entry name" value="DH_2"/>
    <property type="match status" value="1"/>
</dbReference>
<dbReference type="PANTHER" id="PTHR12673:SF270">
    <property type="entry name" value="FYVE-TYPE DOMAIN-CONTAINING PROTEIN"/>
    <property type="match status" value="1"/>
</dbReference>
<dbReference type="InterPro" id="IPR000219">
    <property type="entry name" value="DH_dom"/>
</dbReference>
<dbReference type="SUPFAM" id="SSF50729">
    <property type="entry name" value="PH domain-like"/>
    <property type="match status" value="1"/>
</dbReference>
<evidence type="ECO:0000259" key="2">
    <source>
        <dbReference type="PROSITE" id="PS50010"/>
    </source>
</evidence>
<dbReference type="STRING" id="945553.A0A0D2QE48"/>
<dbReference type="GO" id="GO:0005737">
    <property type="term" value="C:cytoplasm"/>
    <property type="evidence" value="ECO:0007669"/>
    <property type="project" value="TreeGrafter"/>
</dbReference>
<feature type="region of interest" description="Disordered" evidence="1">
    <location>
        <begin position="826"/>
        <end position="854"/>
    </location>
</feature>
<evidence type="ECO:0000313" key="4">
    <source>
        <dbReference type="Proteomes" id="UP000054270"/>
    </source>
</evidence>
<gene>
    <name evidence="3" type="ORF">HYPSUDRAFT_242742</name>
</gene>
<feature type="compositionally biased region" description="Low complexity" evidence="1">
    <location>
        <begin position="327"/>
        <end position="347"/>
    </location>
</feature>
<feature type="compositionally biased region" description="Low complexity" evidence="1">
    <location>
        <begin position="474"/>
        <end position="488"/>
    </location>
</feature>
<dbReference type="Gene3D" id="1.20.900.10">
    <property type="entry name" value="Dbl homology (DH) domain"/>
    <property type="match status" value="1"/>
</dbReference>
<dbReference type="SUPFAM" id="SSF48065">
    <property type="entry name" value="DBL homology domain (DH-domain)"/>
    <property type="match status" value="1"/>
</dbReference>
<dbReference type="Gene3D" id="2.30.29.30">
    <property type="entry name" value="Pleckstrin-homology domain (PH domain)/Phosphotyrosine-binding domain (PTB)"/>
    <property type="match status" value="1"/>
</dbReference>
<dbReference type="Pfam" id="PF00621">
    <property type="entry name" value="RhoGEF"/>
    <property type="match status" value="1"/>
</dbReference>
<feature type="region of interest" description="Disordered" evidence="1">
    <location>
        <begin position="203"/>
        <end position="244"/>
    </location>
</feature>
<feature type="region of interest" description="Disordered" evidence="1">
    <location>
        <begin position="327"/>
        <end position="355"/>
    </location>
</feature>
<dbReference type="EMBL" id="KN817518">
    <property type="protein sequence ID" value="KJA29870.1"/>
    <property type="molecule type" value="Genomic_DNA"/>
</dbReference>
<feature type="region of interest" description="Disordered" evidence="1">
    <location>
        <begin position="470"/>
        <end position="492"/>
    </location>
</feature>
<feature type="region of interest" description="Disordered" evidence="1">
    <location>
        <begin position="95"/>
        <end position="120"/>
    </location>
</feature>
<feature type="region of interest" description="Disordered" evidence="1">
    <location>
        <begin position="1"/>
        <end position="26"/>
    </location>
</feature>
<dbReference type="InterPro" id="IPR051092">
    <property type="entry name" value="FYVE_RhoGEF_PH"/>
</dbReference>
<dbReference type="GO" id="GO:0005085">
    <property type="term" value="F:guanyl-nucleotide exchange factor activity"/>
    <property type="evidence" value="ECO:0007669"/>
    <property type="project" value="InterPro"/>
</dbReference>
<accession>A0A0D2QE48</accession>
<evidence type="ECO:0000313" key="3">
    <source>
        <dbReference type="EMBL" id="KJA29870.1"/>
    </source>
</evidence>
<reference evidence="4" key="1">
    <citation type="submission" date="2014-04" db="EMBL/GenBank/DDBJ databases">
        <title>Evolutionary Origins and Diversification of the Mycorrhizal Mutualists.</title>
        <authorList>
            <consortium name="DOE Joint Genome Institute"/>
            <consortium name="Mycorrhizal Genomics Consortium"/>
            <person name="Kohler A."/>
            <person name="Kuo A."/>
            <person name="Nagy L.G."/>
            <person name="Floudas D."/>
            <person name="Copeland A."/>
            <person name="Barry K.W."/>
            <person name="Cichocki N."/>
            <person name="Veneault-Fourrey C."/>
            <person name="LaButti K."/>
            <person name="Lindquist E.A."/>
            <person name="Lipzen A."/>
            <person name="Lundell T."/>
            <person name="Morin E."/>
            <person name="Murat C."/>
            <person name="Riley R."/>
            <person name="Ohm R."/>
            <person name="Sun H."/>
            <person name="Tunlid A."/>
            <person name="Henrissat B."/>
            <person name="Grigoriev I.V."/>
            <person name="Hibbett D.S."/>
            <person name="Martin F."/>
        </authorList>
    </citation>
    <scope>NUCLEOTIDE SEQUENCE [LARGE SCALE GENOMIC DNA]</scope>
    <source>
        <strain evidence="4">FD-334 SS-4</strain>
    </source>
</reference>
<dbReference type="OrthoDB" id="1716625at2759"/>
<evidence type="ECO:0000256" key="1">
    <source>
        <dbReference type="SAM" id="MobiDB-lite"/>
    </source>
</evidence>
<feature type="compositionally biased region" description="Polar residues" evidence="1">
    <location>
        <begin position="1025"/>
        <end position="1041"/>
    </location>
</feature>
<dbReference type="PANTHER" id="PTHR12673">
    <property type="entry name" value="FACIOGENITAL DYSPLASIA PROTEIN"/>
    <property type="match status" value="1"/>
</dbReference>
<dbReference type="OMA" id="QTFCAGH"/>
<dbReference type="InterPro" id="IPR011993">
    <property type="entry name" value="PH-like_dom_sf"/>
</dbReference>
<feature type="compositionally biased region" description="Low complexity" evidence="1">
    <location>
        <begin position="842"/>
        <end position="854"/>
    </location>
</feature>
<dbReference type="AlphaFoldDB" id="A0A0D2QE48"/>
<proteinExistence type="predicted"/>